<evidence type="ECO:0000256" key="1">
    <source>
        <dbReference type="ARBA" id="ARBA00004123"/>
    </source>
</evidence>
<dbReference type="EMBL" id="JAJSOF020000011">
    <property type="protein sequence ID" value="KAJ4445158.1"/>
    <property type="molecule type" value="Genomic_DNA"/>
</dbReference>
<feature type="compositionally biased region" description="Polar residues" evidence="2">
    <location>
        <begin position="581"/>
        <end position="591"/>
    </location>
</feature>
<comment type="subcellular location">
    <subcellularLocation>
        <location evidence="1">Nucleus</location>
    </subcellularLocation>
</comment>
<feature type="compositionally biased region" description="Low complexity" evidence="2">
    <location>
        <begin position="384"/>
        <end position="408"/>
    </location>
</feature>
<feature type="compositionally biased region" description="Basic and acidic residues" evidence="2">
    <location>
        <begin position="603"/>
        <end position="621"/>
    </location>
</feature>
<comment type="caution">
    <text evidence="5">The sequence shown here is derived from an EMBL/GenBank/DDBJ whole genome shotgun (WGS) entry which is preliminary data.</text>
</comment>
<feature type="compositionally biased region" description="Basic and acidic residues" evidence="2">
    <location>
        <begin position="484"/>
        <end position="524"/>
    </location>
</feature>
<dbReference type="InterPro" id="IPR038717">
    <property type="entry name" value="Tc1-like_DDE_dom"/>
</dbReference>
<dbReference type="Pfam" id="PF13358">
    <property type="entry name" value="DDE_3"/>
    <property type="match status" value="1"/>
</dbReference>
<proteinExistence type="predicted"/>
<dbReference type="Pfam" id="PF01498">
    <property type="entry name" value="HTH_Tnp_Tc3_2"/>
    <property type="match status" value="1"/>
</dbReference>
<sequence>MHSKFIVSGPKSRSLMMSIVVYKIKNSGRKLSPQSDVREGDTEEGFVMTYNNGQQERRWTPNASTSGLRETTMRHNMRDAATQVPEVMENTDEETHTTPTTPPPEEQWSSALAEVGRVHGGNSSEEQQEGRGNTAARGDGEDQRRDTDNTNHSDVPSIPEITTTPEIASTGTPPAAGQETSSEVIETAATTPTEEDSDSDDLVTFGMNVIEWVHNMAESNNLEVGQSSEVEDGYEETTSSSDSDEFGENPWFQQQQYRAFEVGQTYTWEDQMPAAMTDRMLIPMPDQMSDSMQQPMAEQMLGPMSDTMPALSIELSAEEEDEDRKTKNGCWSCFIDICRGVCRFFRRKLKRKRKHKHQLRTDQIRSDQDRSDQITTDKIRTDQIRSGQIRSDQIRQIRQTDQTDQIGTDQDRSQDRSGQIRSGQIRTDQIRTDQDQDRSDQIRSGQIRTDQDRSGQIRSGQIRTDHRSGQIRSGQIRTDQIGTDQDRSDRSDQDRSDQDRSDRSDQIRSDDQIQIRSDQDRSDQIRSGQIRSDHQIRTDQITDQTDQIRTDQIRSGQIRQIRSGQIRSGQIRSDQEIRSGQIRTDQIGTDQIRTDQIRSGQIRSDRDISDQIGIDQDRSDRIGSGQFRSDRIRSGLRSDRDRSGSDQIRSGHRSDQIRDQIQCTEYVNLFQKMRPEDVARAVALYDDGRSVRYIANVMNMARSTTHDAIKRYRETLEYPRRPGSGRPRATNPNEDRYMVLRVLRERNLPATSVAQQFVNMHGHPISAKTVRRRLKASGLISSRRATGPRLLRMHRVERLRFANDHRDWRNGQWSCVLFTDESRFNLCSPDGRERVWRRRGERFSQCCISENVPYGGGGVMVWAGVCTDARTELVFVENGRLTADRYINECLADHVVPFGQFVGDNFVLMHDNARPHIAHAVGDYLQEVGIHVLPWPARSPDMNPIEHVWDMLGRRVNRRPRPESLQELRRALGKE</sequence>
<protein>
    <submittedName>
        <fullName evidence="5">Uncharacterized protein</fullName>
    </submittedName>
</protein>
<dbReference type="Gene3D" id="3.30.420.10">
    <property type="entry name" value="Ribonuclease H-like superfamily/Ribonuclease H"/>
    <property type="match status" value="1"/>
</dbReference>
<dbReference type="NCBIfam" id="NF033545">
    <property type="entry name" value="transpos_IS630"/>
    <property type="match status" value="1"/>
</dbReference>
<feature type="compositionally biased region" description="Polar residues" evidence="2">
    <location>
        <begin position="561"/>
        <end position="572"/>
    </location>
</feature>
<evidence type="ECO:0000259" key="3">
    <source>
        <dbReference type="Pfam" id="PF01498"/>
    </source>
</evidence>
<feature type="compositionally biased region" description="Basic and acidic residues" evidence="2">
    <location>
        <begin position="428"/>
        <end position="441"/>
    </location>
</feature>
<reference evidence="5 6" key="1">
    <citation type="journal article" date="2022" name="Allergy">
        <title>Genome assembly and annotation of Periplaneta americana reveal a comprehensive cockroach allergen profile.</title>
        <authorList>
            <person name="Wang L."/>
            <person name="Xiong Q."/>
            <person name="Saelim N."/>
            <person name="Wang L."/>
            <person name="Nong W."/>
            <person name="Wan A.T."/>
            <person name="Shi M."/>
            <person name="Liu X."/>
            <person name="Cao Q."/>
            <person name="Hui J.H.L."/>
            <person name="Sookrung N."/>
            <person name="Leung T.F."/>
            <person name="Tungtrongchitr A."/>
            <person name="Tsui S.K.W."/>
        </authorList>
    </citation>
    <scope>NUCLEOTIDE SEQUENCE [LARGE SCALE GENOMIC DNA]</scope>
    <source>
        <strain evidence="5">PWHHKU_190912</strain>
    </source>
</reference>
<dbReference type="InterPro" id="IPR052671">
    <property type="entry name" value="Acrosomal_SP-10-like"/>
</dbReference>
<name>A0ABQ8TGZ3_PERAM</name>
<evidence type="ECO:0000256" key="2">
    <source>
        <dbReference type="SAM" id="MobiDB-lite"/>
    </source>
</evidence>
<feature type="compositionally biased region" description="Polar residues" evidence="2">
    <location>
        <begin position="470"/>
        <end position="483"/>
    </location>
</feature>
<evidence type="ECO:0000259" key="4">
    <source>
        <dbReference type="Pfam" id="PF13358"/>
    </source>
</evidence>
<keyword evidence="6" id="KW-1185">Reference proteome</keyword>
<feature type="domain" description="Transposase Tc1-like" evidence="3">
    <location>
        <begin position="735"/>
        <end position="807"/>
    </location>
</feature>
<dbReference type="InterPro" id="IPR047655">
    <property type="entry name" value="Transpos_IS630-like"/>
</dbReference>
<feature type="domain" description="Tc1-like transposase DDE" evidence="4">
    <location>
        <begin position="816"/>
        <end position="969"/>
    </location>
</feature>
<feature type="region of interest" description="Disordered" evidence="2">
    <location>
        <begin position="83"/>
        <end position="200"/>
    </location>
</feature>
<feature type="region of interest" description="Disordered" evidence="2">
    <location>
        <begin position="561"/>
        <end position="657"/>
    </location>
</feature>
<evidence type="ECO:0000313" key="6">
    <source>
        <dbReference type="Proteomes" id="UP001148838"/>
    </source>
</evidence>
<feature type="region of interest" description="Disordered" evidence="2">
    <location>
        <begin position="355"/>
        <end position="546"/>
    </location>
</feature>
<accession>A0ABQ8TGZ3</accession>
<feature type="compositionally biased region" description="Polar residues" evidence="2">
    <location>
        <begin position="152"/>
        <end position="192"/>
    </location>
</feature>
<feature type="region of interest" description="Disordered" evidence="2">
    <location>
        <begin position="220"/>
        <end position="251"/>
    </location>
</feature>
<dbReference type="PANTHER" id="PTHR17571:SF34">
    <property type="entry name" value="ACROSOMAL PROTEIN SP-10"/>
    <property type="match status" value="1"/>
</dbReference>
<feature type="compositionally biased region" description="Basic and acidic residues" evidence="2">
    <location>
        <begin position="359"/>
        <end position="383"/>
    </location>
</feature>
<evidence type="ECO:0000313" key="5">
    <source>
        <dbReference type="EMBL" id="KAJ4445158.1"/>
    </source>
</evidence>
<dbReference type="InterPro" id="IPR009057">
    <property type="entry name" value="Homeodomain-like_sf"/>
</dbReference>
<dbReference type="PANTHER" id="PTHR17571">
    <property type="entry name" value="URINARY PROTEIN RUP /ACROSOMAL PROTEIN SP-10"/>
    <property type="match status" value="1"/>
</dbReference>
<feature type="compositionally biased region" description="Basic and acidic residues" evidence="2">
    <location>
        <begin position="628"/>
        <end position="644"/>
    </location>
</feature>
<organism evidence="5 6">
    <name type="scientific">Periplaneta americana</name>
    <name type="common">American cockroach</name>
    <name type="synonym">Blatta americana</name>
    <dbReference type="NCBI Taxonomy" id="6978"/>
    <lineage>
        <taxon>Eukaryota</taxon>
        <taxon>Metazoa</taxon>
        <taxon>Ecdysozoa</taxon>
        <taxon>Arthropoda</taxon>
        <taxon>Hexapoda</taxon>
        <taxon>Insecta</taxon>
        <taxon>Pterygota</taxon>
        <taxon>Neoptera</taxon>
        <taxon>Polyneoptera</taxon>
        <taxon>Dictyoptera</taxon>
        <taxon>Blattodea</taxon>
        <taxon>Blattoidea</taxon>
        <taxon>Blattidae</taxon>
        <taxon>Blattinae</taxon>
        <taxon>Periplaneta</taxon>
    </lineage>
</organism>
<dbReference type="SUPFAM" id="SSF46689">
    <property type="entry name" value="Homeodomain-like"/>
    <property type="match status" value="1"/>
</dbReference>
<dbReference type="InterPro" id="IPR036397">
    <property type="entry name" value="RNaseH_sf"/>
</dbReference>
<dbReference type="Proteomes" id="UP001148838">
    <property type="component" value="Unassembled WGS sequence"/>
</dbReference>
<dbReference type="InterPro" id="IPR002492">
    <property type="entry name" value="Transposase_Tc1-like"/>
</dbReference>
<gene>
    <name evidence="5" type="ORF">ANN_06959</name>
</gene>
<feature type="compositionally biased region" description="Basic and acidic residues" evidence="2">
    <location>
        <begin position="138"/>
        <end position="151"/>
    </location>
</feature>